<organism evidence="2 3">
    <name type="scientific">Podarcis lilfordi</name>
    <name type="common">Lilford's wall lizard</name>
    <dbReference type="NCBI Taxonomy" id="74358"/>
    <lineage>
        <taxon>Eukaryota</taxon>
        <taxon>Metazoa</taxon>
        <taxon>Chordata</taxon>
        <taxon>Craniata</taxon>
        <taxon>Vertebrata</taxon>
        <taxon>Euteleostomi</taxon>
        <taxon>Lepidosauria</taxon>
        <taxon>Squamata</taxon>
        <taxon>Bifurcata</taxon>
        <taxon>Unidentata</taxon>
        <taxon>Episquamata</taxon>
        <taxon>Laterata</taxon>
        <taxon>Lacertibaenia</taxon>
        <taxon>Lacertidae</taxon>
        <taxon>Podarcis</taxon>
    </lineage>
</organism>
<dbReference type="Proteomes" id="UP001178461">
    <property type="component" value="Chromosome 2"/>
</dbReference>
<feature type="compositionally biased region" description="Gly residues" evidence="1">
    <location>
        <begin position="10"/>
        <end position="26"/>
    </location>
</feature>
<keyword evidence="3" id="KW-1185">Reference proteome</keyword>
<evidence type="ECO:0000313" key="3">
    <source>
        <dbReference type="Proteomes" id="UP001178461"/>
    </source>
</evidence>
<evidence type="ECO:0000313" key="2">
    <source>
        <dbReference type="EMBL" id="CAI5767668.1"/>
    </source>
</evidence>
<proteinExistence type="predicted"/>
<feature type="region of interest" description="Disordered" evidence="1">
    <location>
        <begin position="1"/>
        <end position="143"/>
    </location>
</feature>
<protein>
    <submittedName>
        <fullName evidence="2">Uncharacterized protein</fullName>
    </submittedName>
</protein>
<dbReference type="AlphaFoldDB" id="A0AA35JZM4"/>
<accession>A0AA35JZM4</accession>
<evidence type="ECO:0000256" key="1">
    <source>
        <dbReference type="SAM" id="MobiDB-lite"/>
    </source>
</evidence>
<reference evidence="2" key="1">
    <citation type="submission" date="2022-12" db="EMBL/GenBank/DDBJ databases">
        <authorList>
            <person name="Alioto T."/>
            <person name="Alioto T."/>
            <person name="Gomez Garrido J."/>
        </authorList>
    </citation>
    <scope>NUCLEOTIDE SEQUENCE</scope>
</reference>
<name>A0AA35JZM4_9SAUR</name>
<sequence length="143" mass="14813">MAGRRRATGDAGGGGGESGLGAGQGVTRGPSSNPDCSAAARRRRPRNLPAAAGPSKSRCAVPAPATWPPAERRKYEATSASGPRRGRPRPPSRFITWATPPLRRVPLFSRPRPRGTSVAPPTPRGHAHPKTPAYPAEAASVTG</sequence>
<dbReference type="EMBL" id="OX395127">
    <property type="protein sequence ID" value="CAI5767668.1"/>
    <property type="molecule type" value="Genomic_DNA"/>
</dbReference>
<gene>
    <name evidence="2" type="ORF">PODLI_1B029199</name>
</gene>